<evidence type="ECO:0000256" key="4">
    <source>
        <dbReference type="ARBA" id="ARBA00022692"/>
    </source>
</evidence>
<dbReference type="Pfam" id="PF06699">
    <property type="entry name" value="PIG-F"/>
    <property type="match status" value="1"/>
</dbReference>
<dbReference type="OrthoDB" id="1887047at2759"/>
<evidence type="ECO:0000256" key="1">
    <source>
        <dbReference type="ARBA" id="ARBA00004477"/>
    </source>
</evidence>
<dbReference type="EMBL" id="WJXA01000008">
    <property type="protein sequence ID" value="KAF7136468.1"/>
    <property type="molecule type" value="Genomic_DNA"/>
</dbReference>
<dbReference type="InterPro" id="IPR001841">
    <property type="entry name" value="Znf_RING"/>
</dbReference>
<evidence type="ECO:0000256" key="3">
    <source>
        <dbReference type="ARBA" id="ARBA00022502"/>
    </source>
</evidence>
<name>A0A834GL65_RHOSS</name>
<dbReference type="Proteomes" id="UP000626092">
    <property type="component" value="Unassembled WGS sequence"/>
</dbReference>
<feature type="region of interest" description="Disordered" evidence="9">
    <location>
        <begin position="786"/>
        <end position="816"/>
    </location>
</feature>
<dbReference type="GO" id="GO:0006506">
    <property type="term" value="P:GPI anchor biosynthetic process"/>
    <property type="evidence" value="ECO:0007669"/>
    <property type="project" value="UniProtKB-UniPathway"/>
</dbReference>
<dbReference type="PANTHER" id="PTHR31150">
    <property type="entry name" value="EXPRESSED PROTEIN"/>
    <property type="match status" value="1"/>
</dbReference>
<keyword evidence="8" id="KW-0862">Zinc</keyword>
<evidence type="ECO:0000256" key="7">
    <source>
        <dbReference type="ARBA" id="ARBA00023136"/>
    </source>
</evidence>
<feature type="transmembrane region" description="Helical" evidence="10">
    <location>
        <begin position="67"/>
        <end position="85"/>
    </location>
</feature>
<comment type="caution">
    <text evidence="12">The sequence shown here is derived from an EMBL/GenBank/DDBJ whole genome shotgun (WGS) entry which is preliminary data.</text>
</comment>
<gene>
    <name evidence="12" type="ORF">RHSIM_Rhsim08G0203200</name>
</gene>
<dbReference type="InterPro" id="IPR009580">
    <property type="entry name" value="GPI_biosynthesis_protein_Pig-F"/>
</dbReference>
<feature type="transmembrane region" description="Helical" evidence="10">
    <location>
        <begin position="97"/>
        <end position="120"/>
    </location>
</feature>
<keyword evidence="6 10" id="KW-1133">Transmembrane helix</keyword>
<dbReference type="GO" id="GO:0005789">
    <property type="term" value="C:endoplasmic reticulum membrane"/>
    <property type="evidence" value="ECO:0007669"/>
    <property type="project" value="UniProtKB-SubCell"/>
</dbReference>
<dbReference type="SUPFAM" id="SSF57850">
    <property type="entry name" value="RING/U-box"/>
    <property type="match status" value="1"/>
</dbReference>
<sequence>MEKKKKQQQQQQQDVNGNDAVPSPSPSSSPWQAFLVHLLSGLGLASALGVAHKFYSVNLVSDPLHTLRLIWVIEAPIVILIYSMFRSNPKQCSYWKAVGRGILGLPVGAVVNALGAIALGAPVGPKYFLKTVNWSLLMSLFTVVPAASVFGSSWTDWIRLFGHTKPSGSIDYMICLPAHGAVIGAWFGAWPMPLDWDRPWQFQISKTIDTGIGGSYRAGCPTRTDRVMEGDKSNDNENAPASSSIVQENNEFSFINKNNDASDSTGIFHNGSPTGGDPLSFPYMPSPIPPFPWKVMHGTYQPYTHSVPDTCGSMMIDLNQLFNQQNTPVTPYRQDVPFTEGNVKQASHTHNKSGVADASMIDSPFSNCFKISEINRNYSLILGNADGGNEMTGQGVEADGSYGSGPPLKNFVGVGGSETFNSQNCEVLNIDNRDHAAQFGCPKNNYGSFLSLGIGDQTDARFKSDLSRGEIPGELEGAVFPQLNASHVQQASGSSLSPSQNLFSAFPSFQNNVGGFTGWGNDAGGWVSTNTNGGAISGTNTGLESRPFPFSQNPQADLQHSFPKSSGRNLGCVDNRVSRYVHSDPYKAFVGGVTTPSGPISSSSARLFQSGQIGASGFATESVNVTRATTQPVSDQLQRQFIKTAQTLSPDSSMVSSFGGVKGSSMRQEHSGQLFSPTGGNAPVAAGGGLIPKRMGFHDNKDSAAQAAGSGLFPKRLGIQVNEISAAQAAGHGPFPKGTAIQLPGGYMLLMLSTWILSQGGFQERMPLQFSKDLLGPTSTAGPVIPTAKSYGRSQASNALGGPHRRGTIRPPPASPQVQCKKIALQPPILPILPSTAQRKKIALQPPILPILPSTAQPKKIALQPPILPILPSTAQRKKMALPPPILPSSPSPPHTTPAIPIPIPNPAHVHVHRIEWQARAQPPVARAQAPLSGAKLKSAHIVSSQDSEELPQPSGDKCFLCKRDLSFTAEGQVYQPAIPPAVAVLPCAHTFHDHCLQLITPENQSKDPPCIPCAIGET</sequence>
<feature type="region of interest" description="Disordered" evidence="9">
    <location>
        <begin position="653"/>
        <end position="679"/>
    </location>
</feature>
<evidence type="ECO:0000256" key="5">
    <source>
        <dbReference type="ARBA" id="ARBA00022824"/>
    </source>
</evidence>
<proteinExistence type="predicted"/>
<evidence type="ECO:0000256" key="8">
    <source>
        <dbReference type="PROSITE-ProRule" id="PRU00175"/>
    </source>
</evidence>
<evidence type="ECO:0000256" key="6">
    <source>
        <dbReference type="ARBA" id="ARBA00022989"/>
    </source>
</evidence>
<feature type="region of interest" description="Disordered" evidence="9">
    <location>
        <begin position="224"/>
        <end position="247"/>
    </location>
</feature>
<keyword evidence="3" id="KW-0337">GPI-anchor biosynthesis</keyword>
<evidence type="ECO:0000256" key="2">
    <source>
        <dbReference type="ARBA" id="ARBA00004687"/>
    </source>
</evidence>
<feature type="domain" description="RING-type" evidence="11">
    <location>
        <begin position="959"/>
        <end position="1014"/>
    </location>
</feature>
<evidence type="ECO:0000256" key="9">
    <source>
        <dbReference type="SAM" id="MobiDB-lite"/>
    </source>
</evidence>
<evidence type="ECO:0000313" key="12">
    <source>
        <dbReference type="EMBL" id="KAF7136468.1"/>
    </source>
</evidence>
<evidence type="ECO:0000259" key="11">
    <source>
        <dbReference type="PROSITE" id="PS50089"/>
    </source>
</evidence>
<keyword evidence="8" id="KW-0479">Metal-binding</keyword>
<keyword evidence="5" id="KW-0256">Endoplasmic reticulum</keyword>
<dbReference type="PANTHER" id="PTHR31150:SF19">
    <property type="entry name" value="RING-TYPE DOMAIN-CONTAINING PROTEIN"/>
    <property type="match status" value="1"/>
</dbReference>
<feature type="transmembrane region" description="Helical" evidence="10">
    <location>
        <begin position="34"/>
        <end position="55"/>
    </location>
</feature>
<dbReference type="PROSITE" id="PS50089">
    <property type="entry name" value="ZF_RING_2"/>
    <property type="match status" value="1"/>
</dbReference>
<keyword evidence="8" id="KW-0863">Zinc-finger</keyword>
<dbReference type="GO" id="GO:0008270">
    <property type="term" value="F:zinc ion binding"/>
    <property type="evidence" value="ECO:0007669"/>
    <property type="project" value="UniProtKB-KW"/>
</dbReference>
<keyword evidence="4 10" id="KW-0812">Transmembrane</keyword>
<dbReference type="UniPathway" id="UPA00196"/>
<organism evidence="12 13">
    <name type="scientific">Rhododendron simsii</name>
    <name type="common">Sims's rhododendron</name>
    <dbReference type="NCBI Taxonomy" id="118357"/>
    <lineage>
        <taxon>Eukaryota</taxon>
        <taxon>Viridiplantae</taxon>
        <taxon>Streptophyta</taxon>
        <taxon>Embryophyta</taxon>
        <taxon>Tracheophyta</taxon>
        <taxon>Spermatophyta</taxon>
        <taxon>Magnoliopsida</taxon>
        <taxon>eudicotyledons</taxon>
        <taxon>Gunneridae</taxon>
        <taxon>Pentapetalae</taxon>
        <taxon>asterids</taxon>
        <taxon>Ericales</taxon>
        <taxon>Ericaceae</taxon>
        <taxon>Ericoideae</taxon>
        <taxon>Rhodoreae</taxon>
        <taxon>Rhododendron</taxon>
    </lineage>
</organism>
<evidence type="ECO:0000256" key="10">
    <source>
        <dbReference type="SAM" id="Phobius"/>
    </source>
</evidence>
<keyword evidence="13" id="KW-1185">Reference proteome</keyword>
<reference evidence="12" key="1">
    <citation type="submission" date="2019-11" db="EMBL/GenBank/DDBJ databases">
        <authorList>
            <person name="Liu Y."/>
            <person name="Hou J."/>
            <person name="Li T.-Q."/>
            <person name="Guan C.-H."/>
            <person name="Wu X."/>
            <person name="Wu H.-Z."/>
            <person name="Ling F."/>
            <person name="Zhang R."/>
            <person name="Shi X.-G."/>
            <person name="Ren J.-P."/>
            <person name="Chen E.-F."/>
            <person name="Sun J.-M."/>
        </authorList>
    </citation>
    <scope>NUCLEOTIDE SEQUENCE</scope>
    <source>
        <strain evidence="12">Adult_tree_wgs_1</strain>
        <tissue evidence="12">Leaves</tissue>
    </source>
</reference>
<feature type="transmembrane region" description="Helical" evidence="10">
    <location>
        <begin position="172"/>
        <end position="192"/>
    </location>
</feature>
<feature type="region of interest" description="Disordered" evidence="9">
    <location>
        <begin position="1"/>
        <end position="28"/>
    </location>
</feature>
<feature type="compositionally biased region" description="Basic and acidic residues" evidence="9">
    <location>
        <begin position="224"/>
        <end position="235"/>
    </location>
</feature>
<dbReference type="AlphaFoldDB" id="A0A834GL65"/>
<feature type="transmembrane region" description="Helical" evidence="10">
    <location>
        <begin position="132"/>
        <end position="151"/>
    </location>
</feature>
<accession>A0A834GL65</accession>
<keyword evidence="7 10" id="KW-0472">Membrane</keyword>
<feature type="compositionally biased region" description="Polar residues" evidence="9">
    <location>
        <begin position="236"/>
        <end position="247"/>
    </location>
</feature>
<comment type="pathway">
    <text evidence="2">Glycolipid biosynthesis; glycosylphosphatidylinositol-anchor biosynthesis.</text>
</comment>
<comment type="subcellular location">
    <subcellularLocation>
        <location evidence="1">Endoplasmic reticulum membrane</location>
        <topology evidence="1">Multi-pass membrane protein</topology>
    </subcellularLocation>
</comment>
<evidence type="ECO:0000313" key="13">
    <source>
        <dbReference type="Proteomes" id="UP000626092"/>
    </source>
</evidence>
<protein>
    <recommendedName>
        <fullName evidence="11">RING-type domain-containing protein</fullName>
    </recommendedName>
</protein>